<evidence type="ECO:0000256" key="1">
    <source>
        <dbReference type="SAM" id="MobiDB-lite"/>
    </source>
</evidence>
<evidence type="ECO:0000313" key="2">
    <source>
        <dbReference type="EMBL" id="KLT42193.1"/>
    </source>
</evidence>
<dbReference type="Proteomes" id="UP000053611">
    <property type="component" value="Unassembled WGS sequence"/>
</dbReference>
<gene>
    <name evidence="2" type="ORF">CC85DRAFT_302573</name>
</gene>
<accession>A0A0J0XMA8</accession>
<sequence>MSIINRRKRKLAEEILPWPIKRARRGNPMFTSRETPMTTYYKVPEAAPPPPVIDWATCNLISYRLIFENALEHLDKATLLALRLVCKPLRMLVDLELAQHLELHEVPIHPAFATCFSEPGKDGRPQVHVHVPADPTPKVPADPAAVAANEARRDHMVHLCNNVRAVDLFDGADLSLLEFMPQVRVIRTAIPQETKAEVERLRDYLVDTPPVLAPRRDPEPSTGSYFPRMPEV</sequence>
<feature type="region of interest" description="Disordered" evidence="1">
    <location>
        <begin position="209"/>
        <end position="232"/>
    </location>
</feature>
<name>A0A0J0XMA8_9TREE</name>
<organism evidence="2 3">
    <name type="scientific">Cutaneotrichosporon oleaginosum</name>
    <dbReference type="NCBI Taxonomy" id="879819"/>
    <lineage>
        <taxon>Eukaryota</taxon>
        <taxon>Fungi</taxon>
        <taxon>Dikarya</taxon>
        <taxon>Basidiomycota</taxon>
        <taxon>Agaricomycotina</taxon>
        <taxon>Tremellomycetes</taxon>
        <taxon>Trichosporonales</taxon>
        <taxon>Trichosporonaceae</taxon>
        <taxon>Cutaneotrichosporon</taxon>
    </lineage>
</organism>
<keyword evidence="3" id="KW-1185">Reference proteome</keyword>
<reference evidence="2 3" key="1">
    <citation type="submission" date="2015-03" db="EMBL/GenBank/DDBJ databases">
        <title>Genomics and transcriptomics of the oil-accumulating basidiomycete yeast T. oleaginosus allow insights into substrate utilization and the diverse evolutionary trajectories of mating systems in fungi.</title>
        <authorList>
            <consortium name="DOE Joint Genome Institute"/>
            <person name="Kourist R."/>
            <person name="Kracht O."/>
            <person name="Bracharz F."/>
            <person name="Lipzen A."/>
            <person name="Nolan M."/>
            <person name="Ohm R."/>
            <person name="Grigoriev I."/>
            <person name="Sun S."/>
            <person name="Heitman J."/>
            <person name="Bruck T."/>
            <person name="Nowrousian M."/>
        </authorList>
    </citation>
    <scope>NUCLEOTIDE SEQUENCE [LARGE SCALE GENOMIC DNA]</scope>
    <source>
        <strain evidence="2 3">IBC0246</strain>
    </source>
</reference>
<dbReference type="RefSeq" id="XP_018278684.1">
    <property type="nucleotide sequence ID" value="XM_018425397.1"/>
</dbReference>
<proteinExistence type="predicted"/>
<dbReference type="EMBL" id="KQ087208">
    <property type="protein sequence ID" value="KLT42193.1"/>
    <property type="molecule type" value="Genomic_DNA"/>
</dbReference>
<dbReference type="GeneID" id="28986000"/>
<evidence type="ECO:0000313" key="3">
    <source>
        <dbReference type="Proteomes" id="UP000053611"/>
    </source>
</evidence>
<dbReference type="AlphaFoldDB" id="A0A0J0XMA8"/>
<protein>
    <submittedName>
        <fullName evidence="2">Uncharacterized protein</fullName>
    </submittedName>
</protein>